<dbReference type="EMBL" id="MK072457">
    <property type="protein sequence ID" value="AYV85526.1"/>
    <property type="molecule type" value="Genomic_DNA"/>
</dbReference>
<proteinExistence type="predicted"/>
<name>A0A3G5AE77_9VIRU</name>
<reference evidence="1" key="1">
    <citation type="submission" date="2018-10" db="EMBL/GenBank/DDBJ databases">
        <title>Hidden diversity of soil giant viruses.</title>
        <authorList>
            <person name="Schulz F."/>
            <person name="Alteio L."/>
            <person name="Goudeau D."/>
            <person name="Ryan E.M."/>
            <person name="Malmstrom R.R."/>
            <person name="Blanchard J."/>
            <person name="Woyke T."/>
        </authorList>
    </citation>
    <scope>NUCLEOTIDE SEQUENCE</scope>
    <source>
        <strain evidence="1">SAV1</strain>
    </source>
</reference>
<gene>
    <name evidence="1" type="ORF">Satyrvirus21_10</name>
</gene>
<organism evidence="1">
    <name type="scientific">Satyrvirus sp</name>
    <dbReference type="NCBI Taxonomy" id="2487771"/>
    <lineage>
        <taxon>Viruses</taxon>
        <taxon>Varidnaviria</taxon>
        <taxon>Bamfordvirae</taxon>
        <taxon>Nucleocytoviricota</taxon>
        <taxon>Megaviricetes</taxon>
        <taxon>Imitervirales</taxon>
        <taxon>Mimiviridae</taxon>
        <taxon>Megamimivirinae</taxon>
    </lineage>
</organism>
<protein>
    <submittedName>
        <fullName evidence="1">Uncharacterized protein</fullName>
    </submittedName>
</protein>
<sequence length="70" mass="8173">MDQTKKDQNKNCNNQKLNNQKKMCGKCGWQETENNSPWCESCHKEIYSSICKKCGNFKFGCESLLCHYQS</sequence>
<accession>A0A3G5AE77</accession>
<evidence type="ECO:0000313" key="1">
    <source>
        <dbReference type="EMBL" id="AYV85526.1"/>
    </source>
</evidence>